<evidence type="ECO:0000256" key="1">
    <source>
        <dbReference type="SAM" id="SignalP"/>
    </source>
</evidence>
<feature type="non-terminal residue" evidence="2">
    <location>
        <position position="206"/>
    </location>
</feature>
<sequence>MRNKLLFQTPNLKINLFVLMLSLFISSFAQTDSRWCGNIDSFEFSNGNESISIENYGTYNLNELPEGFYLNAITSGYSQSLRYKVSNLDTDENFQIVENLLPYTFPAGNNAWNIGPGSFRVKATLHAFDHGLGWSCDTDYIVFTITDEESCLADAGTLTATSAQVCSAGEVTISAHPNGDAVVPNDYSVLYVLTQGEGLVIQQVNT</sequence>
<comment type="caution">
    <text evidence="2">The sequence shown here is derived from an EMBL/GenBank/DDBJ whole genome shotgun (WGS) entry which is preliminary data.</text>
</comment>
<accession>A0ABS7Y2A4</accession>
<evidence type="ECO:0000313" key="3">
    <source>
        <dbReference type="Proteomes" id="UP001198402"/>
    </source>
</evidence>
<organism evidence="2 3">
    <name type="scientific">Winogradskyella vincentii</name>
    <dbReference type="NCBI Taxonomy" id="2877122"/>
    <lineage>
        <taxon>Bacteria</taxon>
        <taxon>Pseudomonadati</taxon>
        <taxon>Bacteroidota</taxon>
        <taxon>Flavobacteriia</taxon>
        <taxon>Flavobacteriales</taxon>
        <taxon>Flavobacteriaceae</taxon>
        <taxon>Winogradskyella</taxon>
    </lineage>
</organism>
<reference evidence="3" key="1">
    <citation type="submission" date="2023-07" db="EMBL/GenBank/DDBJ databases">
        <authorList>
            <person name="Yue Y."/>
        </authorList>
    </citation>
    <scope>NUCLEOTIDE SEQUENCE [LARGE SCALE GENOMIC DNA]</scope>
    <source>
        <strain evidence="3">2Y89</strain>
    </source>
</reference>
<evidence type="ECO:0000313" key="2">
    <source>
        <dbReference type="EMBL" id="MCA0154073.1"/>
    </source>
</evidence>
<proteinExistence type="predicted"/>
<feature type="signal peptide" evidence="1">
    <location>
        <begin position="1"/>
        <end position="31"/>
    </location>
</feature>
<keyword evidence="1" id="KW-0732">Signal</keyword>
<dbReference type="RefSeq" id="WP_224479024.1">
    <property type="nucleotide sequence ID" value="NZ_JAIUJS010000007.1"/>
</dbReference>
<dbReference type="Proteomes" id="UP001198402">
    <property type="component" value="Unassembled WGS sequence"/>
</dbReference>
<name>A0ABS7Y2A4_9FLAO</name>
<protein>
    <submittedName>
        <fullName evidence="2">Uncharacterized protein</fullName>
    </submittedName>
</protein>
<gene>
    <name evidence="2" type="ORF">LBV24_12650</name>
</gene>
<dbReference type="EMBL" id="JAIUJS010000007">
    <property type="protein sequence ID" value="MCA0154073.1"/>
    <property type="molecule type" value="Genomic_DNA"/>
</dbReference>
<keyword evidence="3" id="KW-1185">Reference proteome</keyword>
<feature type="chain" id="PRO_5046938273" evidence="1">
    <location>
        <begin position="32"/>
        <end position="206"/>
    </location>
</feature>